<keyword evidence="14" id="KW-1185">Reference proteome</keyword>
<dbReference type="SUPFAM" id="SSF56104">
    <property type="entry name" value="SAICAR synthase-like"/>
    <property type="match status" value="1"/>
</dbReference>
<gene>
    <name evidence="11" type="primary">purC</name>
    <name evidence="13" type="ORF">SAMN05216353_15313</name>
</gene>
<evidence type="ECO:0000256" key="5">
    <source>
        <dbReference type="ARBA" id="ARBA00022598"/>
    </source>
</evidence>
<comment type="pathway">
    <text evidence="1 11">Purine metabolism; IMP biosynthesis via de novo pathway; 5-amino-1-(5-phospho-D-ribosyl)imidazole-4-carboxamide from 5-amino-1-(5-phospho-D-ribosyl)imidazole-4-carboxylate: step 1/2.</text>
</comment>
<evidence type="ECO:0000256" key="2">
    <source>
        <dbReference type="ARBA" id="ARBA00010190"/>
    </source>
</evidence>
<sequence>MKGSLLYEGKAKKVYHVTDQPERLILSYKNDATAFNGKKKDQFEGKGRLNNLITSRVFDYLKLHHIPSHFIEALNDTEQLVEKTTIIPLEVVVRNVAAGSITRRLGIEEKTTFTPPIVEIFYKKDELDDPIINDVHAYHLTDVSEQELTRIKEMALTINEHLIELFKEAGLQLVDFKLEFGRLKDGTIVLADEISPDTCRLWDLESGQKLDKDVFREGIGNLIETYELILQRLEENTCAK</sequence>
<dbReference type="Gene3D" id="3.30.470.20">
    <property type="entry name" value="ATP-grasp fold, B domain"/>
    <property type="match status" value="1"/>
</dbReference>
<evidence type="ECO:0000256" key="3">
    <source>
        <dbReference type="ARBA" id="ARBA00012217"/>
    </source>
</evidence>
<dbReference type="InterPro" id="IPR033934">
    <property type="entry name" value="SAICAR_synt_PurC"/>
</dbReference>
<keyword evidence="8 11" id="KW-0067">ATP-binding</keyword>
<dbReference type="InterPro" id="IPR028923">
    <property type="entry name" value="SAICAR_synt/ADE2_N"/>
</dbReference>
<evidence type="ECO:0000256" key="9">
    <source>
        <dbReference type="ARBA" id="ARBA00030409"/>
    </source>
</evidence>
<keyword evidence="7 11" id="KW-0658">Purine biosynthesis</keyword>
<dbReference type="Pfam" id="PF01259">
    <property type="entry name" value="SAICAR_synt"/>
    <property type="match status" value="1"/>
</dbReference>
<dbReference type="GO" id="GO:0005524">
    <property type="term" value="F:ATP binding"/>
    <property type="evidence" value="ECO:0007669"/>
    <property type="project" value="UniProtKB-KW"/>
</dbReference>
<dbReference type="GO" id="GO:0009236">
    <property type="term" value="P:cobalamin biosynthetic process"/>
    <property type="evidence" value="ECO:0007669"/>
    <property type="project" value="InterPro"/>
</dbReference>
<evidence type="ECO:0000256" key="8">
    <source>
        <dbReference type="ARBA" id="ARBA00022840"/>
    </source>
</evidence>
<protein>
    <recommendedName>
        <fullName evidence="4 11">Phosphoribosylaminoimidazole-succinocarboxamide synthase</fullName>
        <ecNumber evidence="3 11">6.3.2.6</ecNumber>
    </recommendedName>
    <alternativeName>
        <fullName evidence="9 11">SAICAR synthetase</fullName>
    </alternativeName>
</protein>
<comment type="similarity">
    <text evidence="2 11">Belongs to the SAICAR synthetase family.</text>
</comment>
<dbReference type="OrthoDB" id="9801549at2"/>
<dbReference type="InterPro" id="IPR001636">
    <property type="entry name" value="SAICAR_synth"/>
</dbReference>
<dbReference type="Proteomes" id="UP000198897">
    <property type="component" value="Unassembled WGS sequence"/>
</dbReference>
<dbReference type="PROSITE" id="PS01058">
    <property type="entry name" value="SAICAR_SYNTHETASE_2"/>
    <property type="match status" value="1"/>
</dbReference>
<dbReference type="GO" id="GO:0004639">
    <property type="term" value="F:phosphoribosylaminoimidazolesuccinocarboxamide synthase activity"/>
    <property type="evidence" value="ECO:0007669"/>
    <property type="project" value="UniProtKB-UniRule"/>
</dbReference>
<proteinExistence type="inferred from homology"/>
<dbReference type="GO" id="GO:0006189">
    <property type="term" value="P:'de novo' IMP biosynthetic process"/>
    <property type="evidence" value="ECO:0007669"/>
    <property type="project" value="UniProtKB-UniRule"/>
</dbReference>
<feature type="domain" description="SAICAR synthetase/ADE2 N-terminal" evidence="12">
    <location>
        <begin position="5"/>
        <end position="232"/>
    </location>
</feature>
<evidence type="ECO:0000256" key="7">
    <source>
        <dbReference type="ARBA" id="ARBA00022755"/>
    </source>
</evidence>
<keyword evidence="5 11" id="KW-0436">Ligase</keyword>
<dbReference type="FunFam" id="3.30.470.20:FF:000006">
    <property type="entry name" value="Phosphoribosylaminoimidazole-succinocarboxamide synthase"/>
    <property type="match status" value="1"/>
</dbReference>
<evidence type="ECO:0000313" key="13">
    <source>
        <dbReference type="EMBL" id="SFG53850.1"/>
    </source>
</evidence>
<comment type="catalytic activity">
    <reaction evidence="10 11">
        <text>5-amino-1-(5-phospho-D-ribosyl)imidazole-4-carboxylate + L-aspartate + ATP = (2S)-2-[5-amino-1-(5-phospho-beta-D-ribosyl)imidazole-4-carboxamido]succinate + ADP + phosphate + 2 H(+)</text>
        <dbReference type="Rhea" id="RHEA:22628"/>
        <dbReference type="ChEBI" id="CHEBI:15378"/>
        <dbReference type="ChEBI" id="CHEBI:29991"/>
        <dbReference type="ChEBI" id="CHEBI:30616"/>
        <dbReference type="ChEBI" id="CHEBI:43474"/>
        <dbReference type="ChEBI" id="CHEBI:58443"/>
        <dbReference type="ChEBI" id="CHEBI:77657"/>
        <dbReference type="ChEBI" id="CHEBI:456216"/>
        <dbReference type="EC" id="6.3.2.6"/>
    </reaction>
</comment>
<dbReference type="PANTHER" id="PTHR43599:SF3">
    <property type="entry name" value="SI:DKEY-6E2.2"/>
    <property type="match status" value="1"/>
</dbReference>
<reference evidence="14" key="1">
    <citation type="submission" date="2016-10" db="EMBL/GenBank/DDBJ databases">
        <authorList>
            <person name="Varghese N."/>
            <person name="Submissions S."/>
        </authorList>
    </citation>
    <scope>NUCLEOTIDE SEQUENCE [LARGE SCALE GENOMIC DNA]</scope>
    <source>
        <strain evidence="14">FP5</strain>
    </source>
</reference>
<dbReference type="EC" id="6.3.2.6" evidence="3 11"/>
<evidence type="ECO:0000256" key="6">
    <source>
        <dbReference type="ARBA" id="ARBA00022741"/>
    </source>
</evidence>
<evidence type="ECO:0000259" key="12">
    <source>
        <dbReference type="Pfam" id="PF01259"/>
    </source>
</evidence>
<dbReference type="CDD" id="cd01415">
    <property type="entry name" value="SAICAR_synt_PurC"/>
    <property type="match status" value="1"/>
</dbReference>
<dbReference type="UniPathway" id="UPA00074">
    <property type="reaction ID" value="UER00131"/>
</dbReference>
<dbReference type="InterPro" id="IPR018236">
    <property type="entry name" value="SAICAR_synthetase_CS"/>
</dbReference>
<dbReference type="RefSeq" id="WP_089754366.1">
    <property type="nucleotide sequence ID" value="NZ_FOOG01000053.1"/>
</dbReference>
<dbReference type="NCBIfam" id="TIGR00081">
    <property type="entry name" value="purC"/>
    <property type="match status" value="1"/>
</dbReference>
<accession>A0A1I2SM97</accession>
<keyword evidence="6 11" id="KW-0547">Nucleotide-binding</keyword>
<dbReference type="EMBL" id="FOOG01000053">
    <property type="protein sequence ID" value="SFG53850.1"/>
    <property type="molecule type" value="Genomic_DNA"/>
</dbReference>
<dbReference type="PANTHER" id="PTHR43599">
    <property type="entry name" value="MULTIFUNCTIONAL PROTEIN ADE2"/>
    <property type="match status" value="1"/>
</dbReference>
<name>A0A1I2SM97_9BACI</name>
<dbReference type="InterPro" id="IPR050089">
    <property type="entry name" value="SAICAR_synthetase"/>
</dbReference>
<dbReference type="AlphaFoldDB" id="A0A1I2SM97"/>
<dbReference type="Gene3D" id="3.30.200.20">
    <property type="entry name" value="Phosphorylase Kinase, domain 1"/>
    <property type="match status" value="1"/>
</dbReference>
<evidence type="ECO:0000313" key="14">
    <source>
        <dbReference type="Proteomes" id="UP000198897"/>
    </source>
</evidence>
<organism evidence="13 14">
    <name type="scientific">Halobacillus alkaliphilus</name>
    <dbReference type="NCBI Taxonomy" id="396056"/>
    <lineage>
        <taxon>Bacteria</taxon>
        <taxon>Bacillati</taxon>
        <taxon>Bacillota</taxon>
        <taxon>Bacilli</taxon>
        <taxon>Bacillales</taxon>
        <taxon>Bacillaceae</taxon>
        <taxon>Halobacillus</taxon>
    </lineage>
</organism>
<evidence type="ECO:0000256" key="10">
    <source>
        <dbReference type="ARBA" id="ARBA00048475"/>
    </source>
</evidence>
<evidence type="ECO:0000256" key="11">
    <source>
        <dbReference type="HAMAP-Rule" id="MF_00137"/>
    </source>
</evidence>
<evidence type="ECO:0000256" key="4">
    <source>
        <dbReference type="ARBA" id="ARBA00016460"/>
    </source>
</evidence>
<dbReference type="PROSITE" id="PS01057">
    <property type="entry name" value="SAICAR_SYNTHETASE_1"/>
    <property type="match status" value="1"/>
</dbReference>
<evidence type="ECO:0000256" key="1">
    <source>
        <dbReference type="ARBA" id="ARBA00004672"/>
    </source>
</evidence>
<dbReference type="HAMAP" id="MF_00137">
    <property type="entry name" value="SAICAR_synth"/>
    <property type="match status" value="1"/>
</dbReference>